<dbReference type="Proteomes" id="UP000215453">
    <property type="component" value="Chromosome 6"/>
</dbReference>
<dbReference type="InterPro" id="IPR016181">
    <property type="entry name" value="Acyl_CoA_acyltransferase"/>
</dbReference>
<dbReference type="EMBL" id="LT882681">
    <property type="protein sequence ID" value="SMY25751.1"/>
    <property type="molecule type" value="Genomic_DNA"/>
</dbReference>
<dbReference type="GO" id="GO:0016747">
    <property type="term" value="F:acyltransferase activity, transferring groups other than amino-acyl groups"/>
    <property type="evidence" value="ECO:0007669"/>
    <property type="project" value="InterPro"/>
</dbReference>
<accession>A0A1Y6LSX4</accession>
<dbReference type="AlphaFoldDB" id="A0A1Y6LSX4"/>
<protein>
    <recommendedName>
        <fullName evidence="1">N-acetyltransferase domain-containing protein</fullName>
    </recommendedName>
</protein>
<dbReference type="Pfam" id="PF13302">
    <property type="entry name" value="Acetyltransf_3"/>
    <property type="match status" value="1"/>
</dbReference>
<feature type="domain" description="N-acetyltransferase" evidence="1">
    <location>
        <begin position="15"/>
        <end position="178"/>
    </location>
</feature>
<name>A0A1Y6LSX4_ZYMTR</name>
<gene>
    <name evidence="2" type="ORF">ZT1A5_G7193</name>
</gene>
<dbReference type="PANTHER" id="PTHR43792:SF16">
    <property type="entry name" value="N-ACETYLTRANSFERASE DOMAIN-CONTAINING PROTEIN"/>
    <property type="match status" value="1"/>
</dbReference>
<evidence type="ECO:0000313" key="2">
    <source>
        <dbReference type="EMBL" id="SMY25751.1"/>
    </source>
</evidence>
<evidence type="ECO:0000259" key="1">
    <source>
        <dbReference type="Pfam" id="PF13302"/>
    </source>
</evidence>
<dbReference type="SUPFAM" id="SSF55729">
    <property type="entry name" value="Acyl-CoA N-acyltransferases (Nat)"/>
    <property type="match status" value="1"/>
</dbReference>
<dbReference type="Gene3D" id="3.40.630.30">
    <property type="match status" value="1"/>
</dbReference>
<dbReference type="PANTHER" id="PTHR43792">
    <property type="entry name" value="GNAT FAMILY, PUTATIVE (AFU_ORTHOLOGUE AFUA_3G00765)-RELATED-RELATED"/>
    <property type="match status" value="1"/>
</dbReference>
<evidence type="ECO:0000313" key="3">
    <source>
        <dbReference type="Proteomes" id="UP000215453"/>
    </source>
</evidence>
<sequence>MPSSPHTGLLTTTPRLNLSHLESRNDTHCDFIVTLFNTPEFIASNGGNATSIVTREAARQYIEKRFEGEYVRNGFGSYLLSLRRPSPTSEERDGKEEVEEEVYIGTISLNRGPPTPENPTVPDLGFAILPAFMRQGFAIEASRGMLEYAERELGVKEVVGLCGVGNRASNGVFEKSGWRDRGTWKLKGFGGEKGERSRVWVREGMEGGWRGGGWLLLGRRSKGWEEVETASSTIRLEESEVVVDAILRHLYGLPVVWLQPDYFDETEILFEWGMGAIHLLIAADKYDIPVLGAKAYALFARIIFRTEIQPEHLIVMGELFLSSVETEPYRTSGRVAIAKSTNEIMRLIVKDEKLFERLHANEKYVRLVLWWTSASFESQTSERPRHPALENDD</sequence>
<reference evidence="2 3" key="1">
    <citation type="submission" date="2016-10" db="EMBL/GenBank/DDBJ databases">
        <authorList>
            <person name="Varghese N."/>
        </authorList>
    </citation>
    <scope>NUCLEOTIDE SEQUENCE [LARGE SCALE GENOMIC DNA]</scope>
</reference>
<organism evidence="2 3">
    <name type="scientific">Zymoseptoria tritici ST99CH_1A5</name>
    <dbReference type="NCBI Taxonomy" id="1276529"/>
    <lineage>
        <taxon>Eukaryota</taxon>
        <taxon>Fungi</taxon>
        <taxon>Dikarya</taxon>
        <taxon>Ascomycota</taxon>
        <taxon>Pezizomycotina</taxon>
        <taxon>Dothideomycetes</taxon>
        <taxon>Dothideomycetidae</taxon>
        <taxon>Mycosphaerellales</taxon>
        <taxon>Mycosphaerellaceae</taxon>
        <taxon>Zymoseptoria</taxon>
    </lineage>
</organism>
<dbReference type="InterPro" id="IPR000182">
    <property type="entry name" value="GNAT_dom"/>
</dbReference>
<proteinExistence type="predicted"/>
<dbReference type="InterPro" id="IPR051531">
    <property type="entry name" value="N-acetyltransferase"/>
</dbReference>